<proteinExistence type="predicted"/>
<dbReference type="AlphaFoldDB" id="A0A0C2ZEZ4"/>
<evidence type="ECO:0000313" key="2">
    <source>
        <dbReference type="Proteomes" id="UP000053989"/>
    </source>
</evidence>
<gene>
    <name evidence="1" type="ORF">SCLCIDRAFT_1224499</name>
</gene>
<organism evidence="1 2">
    <name type="scientific">Scleroderma citrinum Foug A</name>
    <dbReference type="NCBI Taxonomy" id="1036808"/>
    <lineage>
        <taxon>Eukaryota</taxon>
        <taxon>Fungi</taxon>
        <taxon>Dikarya</taxon>
        <taxon>Basidiomycota</taxon>
        <taxon>Agaricomycotina</taxon>
        <taxon>Agaricomycetes</taxon>
        <taxon>Agaricomycetidae</taxon>
        <taxon>Boletales</taxon>
        <taxon>Sclerodermatineae</taxon>
        <taxon>Sclerodermataceae</taxon>
        <taxon>Scleroderma</taxon>
    </lineage>
</organism>
<accession>A0A0C2ZEZ4</accession>
<dbReference type="HOGENOM" id="CLU_2185494_0_0_1"/>
<name>A0A0C2ZEZ4_9AGAM</name>
<protein>
    <submittedName>
        <fullName evidence="1">Uncharacterized protein</fullName>
    </submittedName>
</protein>
<dbReference type="Proteomes" id="UP000053989">
    <property type="component" value="Unassembled WGS sequence"/>
</dbReference>
<dbReference type="EMBL" id="KN822255">
    <property type="protein sequence ID" value="KIM51487.1"/>
    <property type="molecule type" value="Genomic_DNA"/>
</dbReference>
<keyword evidence="2" id="KW-1185">Reference proteome</keyword>
<reference evidence="1 2" key="1">
    <citation type="submission" date="2014-04" db="EMBL/GenBank/DDBJ databases">
        <authorList>
            <consortium name="DOE Joint Genome Institute"/>
            <person name="Kuo A."/>
            <person name="Kohler A."/>
            <person name="Nagy L.G."/>
            <person name="Floudas D."/>
            <person name="Copeland A."/>
            <person name="Barry K.W."/>
            <person name="Cichocki N."/>
            <person name="Veneault-Fourrey C."/>
            <person name="LaButti K."/>
            <person name="Lindquist E.A."/>
            <person name="Lipzen A."/>
            <person name="Lundell T."/>
            <person name="Morin E."/>
            <person name="Murat C."/>
            <person name="Sun H."/>
            <person name="Tunlid A."/>
            <person name="Henrissat B."/>
            <person name="Grigoriev I.V."/>
            <person name="Hibbett D.S."/>
            <person name="Martin F."/>
            <person name="Nordberg H.P."/>
            <person name="Cantor M.N."/>
            <person name="Hua S.X."/>
        </authorList>
    </citation>
    <scope>NUCLEOTIDE SEQUENCE [LARGE SCALE GENOMIC DNA]</scope>
    <source>
        <strain evidence="1 2">Foug A</strain>
    </source>
</reference>
<reference evidence="2" key="2">
    <citation type="submission" date="2015-01" db="EMBL/GenBank/DDBJ databases">
        <title>Evolutionary Origins and Diversification of the Mycorrhizal Mutualists.</title>
        <authorList>
            <consortium name="DOE Joint Genome Institute"/>
            <consortium name="Mycorrhizal Genomics Consortium"/>
            <person name="Kohler A."/>
            <person name="Kuo A."/>
            <person name="Nagy L.G."/>
            <person name="Floudas D."/>
            <person name="Copeland A."/>
            <person name="Barry K.W."/>
            <person name="Cichocki N."/>
            <person name="Veneault-Fourrey C."/>
            <person name="LaButti K."/>
            <person name="Lindquist E.A."/>
            <person name="Lipzen A."/>
            <person name="Lundell T."/>
            <person name="Morin E."/>
            <person name="Murat C."/>
            <person name="Riley R."/>
            <person name="Ohm R."/>
            <person name="Sun H."/>
            <person name="Tunlid A."/>
            <person name="Henrissat B."/>
            <person name="Grigoriev I.V."/>
            <person name="Hibbett D.S."/>
            <person name="Martin F."/>
        </authorList>
    </citation>
    <scope>NUCLEOTIDE SEQUENCE [LARGE SCALE GENOMIC DNA]</scope>
    <source>
        <strain evidence="2">Foug A</strain>
    </source>
</reference>
<sequence length="109" mass="12378">MYTIFDCGINKDGSRWQKRRLEGGSICTYYSNKDGSYAYLNPDGSKFYCDPNSGRTKYTFPNGDIKYGNVREDLSGSPSGKETVALDSSELHEDPVYVELCKEFEQMKL</sequence>
<evidence type="ECO:0000313" key="1">
    <source>
        <dbReference type="EMBL" id="KIM51487.1"/>
    </source>
</evidence>
<dbReference type="InParanoid" id="A0A0C2ZEZ4"/>
<dbReference type="OrthoDB" id="5415522at2759"/>